<protein>
    <submittedName>
        <fullName evidence="1">Uncharacterized protein</fullName>
    </submittedName>
</protein>
<comment type="caution">
    <text evidence="1">The sequence shown here is derived from an EMBL/GenBank/DDBJ whole genome shotgun (WGS) entry which is preliminary data.</text>
</comment>
<evidence type="ECO:0000313" key="1">
    <source>
        <dbReference type="EMBL" id="GAG14111.1"/>
    </source>
</evidence>
<gene>
    <name evidence="1" type="ORF">S01H1_59343</name>
</gene>
<dbReference type="AlphaFoldDB" id="X0WN37"/>
<name>X0WN37_9ZZZZ</name>
<sequence>WHTLYTQASNALWRLEDDVENILEDAVVLSKTWSGGKKRKALRAKIVKPLRRTIRA</sequence>
<organism evidence="1">
    <name type="scientific">marine sediment metagenome</name>
    <dbReference type="NCBI Taxonomy" id="412755"/>
    <lineage>
        <taxon>unclassified sequences</taxon>
        <taxon>metagenomes</taxon>
        <taxon>ecological metagenomes</taxon>
    </lineage>
</organism>
<feature type="non-terminal residue" evidence="1">
    <location>
        <position position="1"/>
    </location>
</feature>
<proteinExistence type="predicted"/>
<accession>X0WN37</accession>
<dbReference type="EMBL" id="BARS01038811">
    <property type="protein sequence ID" value="GAG14111.1"/>
    <property type="molecule type" value="Genomic_DNA"/>
</dbReference>
<reference evidence="1" key="1">
    <citation type="journal article" date="2014" name="Front. Microbiol.">
        <title>High frequency of phylogenetically diverse reductive dehalogenase-homologous genes in deep subseafloor sedimentary metagenomes.</title>
        <authorList>
            <person name="Kawai M."/>
            <person name="Futagami T."/>
            <person name="Toyoda A."/>
            <person name="Takaki Y."/>
            <person name="Nishi S."/>
            <person name="Hori S."/>
            <person name="Arai W."/>
            <person name="Tsubouchi T."/>
            <person name="Morono Y."/>
            <person name="Uchiyama I."/>
            <person name="Ito T."/>
            <person name="Fujiyama A."/>
            <person name="Inagaki F."/>
            <person name="Takami H."/>
        </authorList>
    </citation>
    <scope>NUCLEOTIDE SEQUENCE</scope>
    <source>
        <strain evidence="1">Expedition CK06-06</strain>
    </source>
</reference>